<dbReference type="PANTHER" id="PTHR47354">
    <property type="entry name" value="NADH OXIDOREDUCTASE HCR"/>
    <property type="match status" value="1"/>
</dbReference>
<dbReference type="PANTHER" id="PTHR47354:SF2">
    <property type="entry name" value="BLR2392 PROTEIN"/>
    <property type="match status" value="1"/>
</dbReference>
<dbReference type="Gene3D" id="3.40.50.80">
    <property type="entry name" value="Nucleotide-binding domain of ferredoxin-NADP reductase (FNR) module"/>
    <property type="match status" value="1"/>
</dbReference>
<proteinExistence type="predicted"/>
<dbReference type="CDD" id="cd06185">
    <property type="entry name" value="PDR_like"/>
    <property type="match status" value="1"/>
</dbReference>
<keyword evidence="7" id="KW-0408">Iron</keyword>
<gene>
    <name evidence="11" type="primary">pobB</name>
    <name evidence="11" type="ORF">SBA_ch2_5490</name>
</gene>
<dbReference type="Gene3D" id="2.40.30.10">
    <property type="entry name" value="Translation factors"/>
    <property type="match status" value="1"/>
</dbReference>
<keyword evidence="2" id="KW-0285">Flavoprotein</keyword>
<evidence type="ECO:0000256" key="4">
    <source>
        <dbReference type="ARBA" id="ARBA00022714"/>
    </source>
</evidence>
<evidence type="ECO:0000256" key="8">
    <source>
        <dbReference type="ARBA" id="ARBA00023014"/>
    </source>
</evidence>
<keyword evidence="3" id="KW-0288">FMN</keyword>
<evidence type="ECO:0000256" key="1">
    <source>
        <dbReference type="ARBA" id="ARBA00001917"/>
    </source>
</evidence>
<dbReference type="SUPFAM" id="SSF63380">
    <property type="entry name" value="Riboflavin synthase domain-like"/>
    <property type="match status" value="1"/>
</dbReference>
<dbReference type="EMBL" id="AP018818">
    <property type="protein sequence ID" value="BBF72016.1"/>
    <property type="molecule type" value="Genomic_DNA"/>
</dbReference>
<keyword evidence="12" id="KW-1185">Reference proteome</keyword>
<name>A0ABN5WQR1_9SPHN</name>
<evidence type="ECO:0000256" key="5">
    <source>
        <dbReference type="ARBA" id="ARBA00022723"/>
    </source>
</evidence>
<feature type="domain" description="2Fe-2S ferredoxin-type" evidence="9">
    <location>
        <begin position="227"/>
        <end position="320"/>
    </location>
</feature>
<evidence type="ECO:0000256" key="7">
    <source>
        <dbReference type="ARBA" id="ARBA00023004"/>
    </source>
</evidence>
<dbReference type="Pfam" id="PF22290">
    <property type="entry name" value="DmmA-like_N"/>
    <property type="match status" value="1"/>
</dbReference>
<dbReference type="PROSITE" id="PS51384">
    <property type="entry name" value="FAD_FR"/>
    <property type="match status" value="1"/>
</dbReference>
<dbReference type="Gene3D" id="3.10.20.30">
    <property type="match status" value="1"/>
</dbReference>
<dbReference type="PROSITE" id="PS00197">
    <property type="entry name" value="2FE2S_FER_1"/>
    <property type="match status" value="1"/>
</dbReference>
<dbReference type="SUPFAM" id="SSF52343">
    <property type="entry name" value="Ferredoxin reductase-like, C-terminal NADP-linked domain"/>
    <property type="match status" value="1"/>
</dbReference>
<dbReference type="InterPro" id="IPR012675">
    <property type="entry name" value="Beta-grasp_dom_sf"/>
</dbReference>
<dbReference type="InterPro" id="IPR001041">
    <property type="entry name" value="2Fe-2S_ferredoxin-type"/>
</dbReference>
<dbReference type="Proteomes" id="UP001059971">
    <property type="component" value="Chromosome 2"/>
</dbReference>
<dbReference type="SUPFAM" id="SSF54292">
    <property type="entry name" value="2Fe-2S ferredoxin-like"/>
    <property type="match status" value="1"/>
</dbReference>
<evidence type="ECO:0000259" key="10">
    <source>
        <dbReference type="PROSITE" id="PS51384"/>
    </source>
</evidence>
<dbReference type="InterPro" id="IPR017927">
    <property type="entry name" value="FAD-bd_FR_type"/>
</dbReference>
<evidence type="ECO:0000259" key="9">
    <source>
        <dbReference type="PROSITE" id="PS51085"/>
    </source>
</evidence>
<dbReference type="CDD" id="cd00207">
    <property type="entry name" value="fer2"/>
    <property type="match status" value="1"/>
</dbReference>
<feature type="domain" description="FAD-binding FR-type" evidence="10">
    <location>
        <begin position="6"/>
        <end position="103"/>
    </location>
</feature>
<dbReference type="PROSITE" id="PS51085">
    <property type="entry name" value="2FE2S_FER_2"/>
    <property type="match status" value="1"/>
</dbReference>
<reference evidence="11" key="1">
    <citation type="submission" date="2018-07" db="EMBL/GenBank/DDBJ databases">
        <title>Complete genome sequence of Sphingomonas bisphenolicum strain AO1, a bisphenol A degradative bacterium isolated from Japanese farm field.</title>
        <authorList>
            <person name="Murakami M."/>
            <person name="Koh M."/>
            <person name="Koba S."/>
            <person name="Matsumura Y."/>
        </authorList>
    </citation>
    <scope>NUCLEOTIDE SEQUENCE</scope>
    <source>
        <strain evidence="11">AO1</strain>
    </source>
</reference>
<dbReference type="InterPro" id="IPR050415">
    <property type="entry name" value="MRET"/>
</dbReference>
<accession>A0ABN5WQR1</accession>
<keyword evidence="5" id="KW-0479">Metal-binding</keyword>
<comment type="cofactor">
    <cofactor evidence="1">
        <name>FMN</name>
        <dbReference type="ChEBI" id="CHEBI:58210"/>
    </cofactor>
</comment>
<dbReference type="InterPro" id="IPR054582">
    <property type="entry name" value="DmmA-like_N"/>
</dbReference>
<evidence type="ECO:0000256" key="3">
    <source>
        <dbReference type="ARBA" id="ARBA00022643"/>
    </source>
</evidence>
<dbReference type="InterPro" id="IPR039261">
    <property type="entry name" value="FNR_nucleotide-bd"/>
</dbReference>
<keyword evidence="6" id="KW-0560">Oxidoreductase</keyword>
<evidence type="ECO:0000256" key="6">
    <source>
        <dbReference type="ARBA" id="ARBA00023002"/>
    </source>
</evidence>
<evidence type="ECO:0000313" key="11">
    <source>
        <dbReference type="EMBL" id="BBF72016.1"/>
    </source>
</evidence>
<evidence type="ECO:0000313" key="12">
    <source>
        <dbReference type="Proteomes" id="UP001059971"/>
    </source>
</evidence>
<dbReference type="Pfam" id="PF00111">
    <property type="entry name" value="Fer2"/>
    <property type="match status" value="1"/>
</dbReference>
<evidence type="ECO:0000256" key="2">
    <source>
        <dbReference type="ARBA" id="ARBA00022630"/>
    </source>
</evidence>
<protein>
    <submittedName>
        <fullName evidence="11">Diguanylate cyclase</fullName>
    </submittedName>
</protein>
<keyword evidence="4" id="KW-0001">2Fe-2S</keyword>
<dbReference type="InterPro" id="IPR036010">
    <property type="entry name" value="2Fe-2S_ferredoxin-like_sf"/>
</dbReference>
<dbReference type="PRINTS" id="PR00409">
    <property type="entry name" value="PHDIOXRDTASE"/>
</dbReference>
<organism evidence="11 12">
    <name type="scientific">Sphingomonas bisphenolicum</name>
    <dbReference type="NCBI Taxonomy" id="296544"/>
    <lineage>
        <taxon>Bacteria</taxon>
        <taxon>Pseudomonadati</taxon>
        <taxon>Pseudomonadota</taxon>
        <taxon>Alphaproteobacteria</taxon>
        <taxon>Sphingomonadales</taxon>
        <taxon>Sphingomonadaceae</taxon>
        <taxon>Sphingomonas</taxon>
    </lineage>
</organism>
<keyword evidence="8" id="KW-0411">Iron-sulfur</keyword>
<dbReference type="InterPro" id="IPR006058">
    <property type="entry name" value="2Fe2S_fd_BS"/>
</dbReference>
<dbReference type="RefSeq" id="WP_261936914.1">
    <property type="nucleotide sequence ID" value="NZ_AP018818.1"/>
</dbReference>
<dbReference type="InterPro" id="IPR017938">
    <property type="entry name" value="Riboflavin_synthase-like_b-brl"/>
</dbReference>
<sequence>MTLSDKAWVRGRVAEIHDLTPTIREFTIALDRSLPAPAGAHVKVQVQGRVDTRCYSVVSADAGTLRIAVKLHPASRGGSAYMWSLKLDASIRLTPPRCDFPLTPGAPHYLLIAAGVGVTPLVAMADQLARSNAVVRMLYLARSAAEFAYAKELRVILGDRLVMLDTEVDDRPDLLQEIALLPVDAELYMCGPLRLMEAVRSVWLRAGRSLARLRYETFGSGGNRPAEQFMIKVPRLGKAIEVAENQSMLDALEAAGVEVVFECRRGECGLCAVDILETEGTIDHRDIFFSERQHTENRKICACVSRVTGGSVTIDPAWRGDGAFLGA</sequence>